<feature type="compositionally biased region" description="Pro residues" evidence="1">
    <location>
        <begin position="1113"/>
        <end position="1125"/>
    </location>
</feature>
<dbReference type="EMBL" id="CP031150">
    <property type="protein sequence ID" value="AXG05530.1"/>
    <property type="molecule type" value="Genomic_DNA"/>
</dbReference>
<dbReference type="InterPro" id="IPR013783">
    <property type="entry name" value="Ig-like_fold"/>
</dbReference>
<dbReference type="KEGG" id="haj:DU500_03255"/>
<dbReference type="InterPro" id="IPR012334">
    <property type="entry name" value="Pectin_lyas_fold"/>
</dbReference>
<keyword evidence="5" id="KW-1185">Reference proteome</keyword>
<feature type="region of interest" description="Disordered" evidence="1">
    <location>
        <begin position="153"/>
        <end position="180"/>
    </location>
</feature>
<dbReference type="PROSITE" id="PS51766">
    <property type="entry name" value="DOCKERIN"/>
    <property type="match status" value="1"/>
</dbReference>
<feature type="domain" description="PKD" evidence="2">
    <location>
        <begin position="1041"/>
        <end position="1092"/>
    </location>
</feature>
<dbReference type="GO" id="GO:0000272">
    <property type="term" value="P:polysaccharide catabolic process"/>
    <property type="evidence" value="ECO:0007669"/>
    <property type="project" value="InterPro"/>
</dbReference>
<dbReference type="CDD" id="cd14254">
    <property type="entry name" value="Dockerin_II"/>
    <property type="match status" value="1"/>
</dbReference>
<dbReference type="Pfam" id="PF00404">
    <property type="entry name" value="Dockerin_1"/>
    <property type="match status" value="1"/>
</dbReference>
<dbReference type="PANTHER" id="PTHR35902:SF3">
    <property type="entry name" value="NPCBM-ASSOCIATED, NEW3 DOMAIN OF ALPHA-GALACTOSIDASE"/>
    <property type="match status" value="1"/>
</dbReference>
<dbReference type="PANTHER" id="PTHR35902">
    <property type="entry name" value="S-LAYER DOMAIN-LIKE PROTEIN-RELATED"/>
    <property type="match status" value="1"/>
</dbReference>
<dbReference type="SUPFAM" id="SSF49299">
    <property type="entry name" value="PKD domain"/>
    <property type="match status" value="3"/>
</dbReference>
<feature type="region of interest" description="Disordered" evidence="1">
    <location>
        <begin position="1105"/>
        <end position="1138"/>
    </location>
</feature>
<dbReference type="RefSeq" id="WP_114584679.1">
    <property type="nucleotide sequence ID" value="NZ_CP031150.1"/>
</dbReference>
<dbReference type="PROSITE" id="PS50093">
    <property type="entry name" value="PKD"/>
    <property type="match status" value="3"/>
</dbReference>
<dbReference type="InterPro" id="IPR000601">
    <property type="entry name" value="PKD_dom"/>
</dbReference>
<evidence type="ECO:0000256" key="1">
    <source>
        <dbReference type="SAM" id="MobiDB-lite"/>
    </source>
</evidence>
<feature type="compositionally biased region" description="Basic and acidic residues" evidence="1">
    <location>
        <begin position="153"/>
        <end position="162"/>
    </location>
</feature>
<dbReference type="Pfam" id="PF18911">
    <property type="entry name" value="PKD_4"/>
    <property type="match status" value="3"/>
</dbReference>
<dbReference type="OrthoDB" id="291513at2157"/>
<organism evidence="4 5">
    <name type="scientific">Haloplanus rubicundus</name>
    <dbReference type="NCBI Taxonomy" id="1547898"/>
    <lineage>
        <taxon>Archaea</taxon>
        <taxon>Methanobacteriati</taxon>
        <taxon>Methanobacteriota</taxon>
        <taxon>Stenosarchaea group</taxon>
        <taxon>Halobacteria</taxon>
        <taxon>Halobacteriales</taxon>
        <taxon>Haloferacaceae</taxon>
        <taxon>Haloplanus</taxon>
    </lineage>
</organism>
<name>A0A345E008_9EURY</name>
<evidence type="ECO:0000259" key="2">
    <source>
        <dbReference type="PROSITE" id="PS50093"/>
    </source>
</evidence>
<dbReference type="GeneID" id="37282370"/>
<dbReference type="Pfam" id="PF07705">
    <property type="entry name" value="CARDB"/>
    <property type="match status" value="2"/>
</dbReference>
<proteinExistence type="predicted"/>
<feature type="region of interest" description="Disordered" evidence="1">
    <location>
        <begin position="629"/>
        <end position="648"/>
    </location>
</feature>
<dbReference type="Pfam" id="PF13229">
    <property type="entry name" value="Beta_helix"/>
    <property type="match status" value="1"/>
</dbReference>
<reference evidence="4 5" key="1">
    <citation type="submission" date="2018-07" db="EMBL/GenBank/DDBJ databases">
        <title>Genome sequences of Haloplanus sp. CBA1113.</title>
        <authorList>
            <person name="Kim Y.B."/>
            <person name="Roh S.W."/>
        </authorList>
    </citation>
    <scope>NUCLEOTIDE SEQUENCE [LARGE SCALE GENOMIC DNA]</scope>
    <source>
        <strain evidence="4 5">CBA1113</strain>
    </source>
</reference>
<dbReference type="InterPro" id="IPR039448">
    <property type="entry name" value="Beta_helix"/>
</dbReference>
<sequence>MRPTAQGNICLTERRVVLTLCIALITAPILPFVGPATGSTQVESSLAFDRGADDSSVLGRLTPGETHTVDVDLSYRLPAGTSGVIRLYVPSTGSIVATRSVSGTGDVETVTVAGTTSLPESIASDEVVVQATLGRPTHGIVARAERTYAVAAERTKSARPDRGTASQSAVEQDDTPAAAIGSDRATPVASDTTIVVSPDGDGNYTSIQAAIDAADPGDTVEVRQATYEEEIGIDKNISLIAPDGATLNGSAFAETTGVVIYGDDVAPSIIGFTIVDFYNGVYVTDDAGSWSLQSIRIRDVRDDGLDASGSTGEWTIEGLEIIDAEDDGVDVTDTSGSWSLAGPRVRNVGGDGFDASGSTGEWTVTGLEVDGARGDGIATINATGNWTVSGSRITDVETGLNARGSTGDWTAFSFHILNTSEDGIDADAAAGNWTVARSSVAETSDFGIDATDTTGTWTVRDSSFRNTTAGIEAENAEQAWTVRRVTVTDSEFAGIWTLRTGGDWSIAETTVRDSPVGVFARNTSGDWVVRDTTLRDAVVGVFTNRSTGDWRLRRAALRNYDIGVYAGNTTGAWSIRTSTLTTNRSNATDVNGGAGGPTGDATRNWWGGPAADPDSPVCVGNVDCDDALSERPTVGDTRPTVRSPSITATPGENVTVEFTIEARNTTAEFFRIVVDSLPANWSIAGTDAERGEWSPLEGIDFTVSELDAGDSVTASLTLAIPSDTPVGTYRLPWYSVYDVAGEGEFRVFPGATTIQVTAPPDQSGPLELNASAASVTPGGRTRVGVAVENVGDRTLSNVSVALEPAVRDLTVTSVSASAGEWSPDSDEYRWSIETLEPGERVEPTFTVEAAPVDDGFGPRQFPLRATVDGIPVTSTNATVRIVEPPSPPEFRFDARAGTSLIGDPPGFVRPGDSIPVTFEVENLDANATNVTVRITNVVPIWEISSYTADIGTWNRSANRWRVSALEPGTTATPTIELSIPRIAADGYWPVAAELRVDGRELADAQTVIQVGEDDRNSPPVAQVNVNASVLGGAIYVSPGRTLRFDGSNSYDTDSTIQQYTWEFAGVSDATGPTVARTFTDPGRYAVELTVSDGDLTDSKRYTVVVTGDDDGDPQPPDDGPPPDNFPPSASFTVSPPDVTPGETVTLDARESADIDGGALTYEWDLDDDGAVERTGSVVTTTYPTLGERTVTLTVTDSEGASTTTSQTVSVSTSEELPTARFRYRRSDAFEPPDDIRVGHRLVFNASTSSAPAGREVRRYEWSFGDGTTARGATATHSYDRSGTYTVTLQVTDSANRTDVTTKTLDVNTPEGPTIVDVEPEKSGPMVKGIGMTNNYTVTVRSEQAIRRVSLAFPGTTFNATPTDDERTRWVVRDVDANELLTVDDDTFAVVAVDERGNVSVSQKPLDVVETPTWLRAFYFTGSTDFRADGTGPWRIRSRYTEYPFGATLSMEPPNSDMTWTNTASAKATYTPQTRRFKFDSQLGGGFTVSRSNLIKNSFVTPAAGTQASVGVSGGARVDSVDENQFLLEDDTRLRGALNVIGSVTLGIPEVADFVTVGVTGGLFKNFNLSKAGGDWLRIAPDEFNQADLGVSVDVSSFIGLKSTLPAKKCRLGVRPGGTVGVDVEGFLEPSEIRADGRVITKIQLELTAFILTATVTLADESAQVVDADVSLQSDDTTDSLTAIRDRGQNVATDQAASGVCGLPVSTIAWAVATVAGAIPPAAAPVPVDDGGTNDSVERLTRDSYADDQPHVVADDEGVTAVWSAQDPEKDALNGRDIVVRSRRDGEWRDSTRVTDDDRLDGFPAITTDGEHRTVAWTRVDEELERDDVTSLDSFYGRYEVAVATETDDGWSDPVVITDNALPDMNPVVATTDDGTTMVAWTRDRDGDLSTTADRKGRYVMLDGTTIEASGATFAAPVSDIVAANGGFTLVSYEGTGAETVVHRLEIDTDGFVSIRRSYHYSNVSSVTAIPNGFVAIQSGTADRDPRALLVQSPPSNPEPKTITLDGVGGVDHASVTRAGGKFVLSYSALPDYSNRTRAFYHVYSPGSGWTSRRALVRGLSITGLDVAGTESNFVAAVAGANTSAQKTDLFAVSHRFRPDLDVSATASVGAGNVSGSVETNAVTPATEPVEVGAPTTVQYNVTNTGDRPNAPTAVVVSNETGVVATRTIGSLPVGERVTGTVDVPLGRTGTVRVRVDSADRIDDLNESNDVATAVAARPDLRVIDVEDRRLDDSNRLQLRIRVANDGPIPVASIPYRVRLGNRTTRAHIDGVAANRTWTTTTTVNATGLASPTLATVTLDPADRIDEANENNNEAEVSVLSSDVGVTDAITVYDDPQGARAEFVLRNTDTGTSPATLTLSTPTGSRAYRVRLPAARGPDDAAFRPVSLAIPSLSPGENLTVRAESDGIDADLTDNIARRSVDRLDAAANASATSLTIANASGRLMNGSLVITLALRNTGELTTGELVTVRRAGNVSLRAPVAVPPGTTTVSLRTNATTAGSYTVATATDTATVEATGAPSVSPTLNSTTNTVGSPVRIGVEATAAGETNTIETIRLVGPDGAVVDRVSCNATVCTDTVTTTPATSSWNDSTGSYDAVAYRVVVTDAMDRTASVTVRTPVRIAGDATGDGVVNIFDAVAVGRAWQSRRGDPGYTDAADLNNDGVVNIFDAVAIGRHWQNRAGVSSQARVRSVTRRPTRGWPGRLVV</sequence>
<evidence type="ECO:0000313" key="5">
    <source>
        <dbReference type="Proteomes" id="UP000253273"/>
    </source>
</evidence>
<feature type="domain" description="Dockerin" evidence="3">
    <location>
        <begin position="2617"/>
        <end position="2684"/>
    </location>
</feature>
<dbReference type="SUPFAM" id="SSF51126">
    <property type="entry name" value="Pectin lyase-like"/>
    <property type="match status" value="2"/>
</dbReference>
<evidence type="ECO:0000313" key="4">
    <source>
        <dbReference type="EMBL" id="AXG05530.1"/>
    </source>
</evidence>
<feature type="domain" description="PKD" evidence="2">
    <location>
        <begin position="1127"/>
        <end position="1210"/>
    </location>
</feature>
<accession>A0A345E008</accession>
<dbReference type="Proteomes" id="UP000253273">
    <property type="component" value="Chromosome"/>
</dbReference>
<dbReference type="InterPro" id="IPR011635">
    <property type="entry name" value="CARDB"/>
</dbReference>
<dbReference type="Gene3D" id="2.60.40.10">
    <property type="entry name" value="Immunoglobulins"/>
    <property type="match status" value="5"/>
</dbReference>
<evidence type="ECO:0000259" key="3">
    <source>
        <dbReference type="PROSITE" id="PS51766"/>
    </source>
</evidence>
<feature type="domain" description="PKD" evidence="2">
    <location>
        <begin position="1237"/>
        <end position="1313"/>
    </location>
</feature>
<protein>
    <submittedName>
        <fullName evidence="4">PKD domain-containing protein</fullName>
    </submittedName>
</protein>
<dbReference type="InterPro" id="IPR006626">
    <property type="entry name" value="PbH1"/>
</dbReference>
<dbReference type="SUPFAM" id="SSF63446">
    <property type="entry name" value="Type I dockerin domain"/>
    <property type="match status" value="1"/>
</dbReference>
<dbReference type="InterPro" id="IPR035986">
    <property type="entry name" value="PKD_dom_sf"/>
</dbReference>
<dbReference type="InterPro" id="IPR022409">
    <property type="entry name" value="PKD/Chitinase_dom"/>
</dbReference>
<gene>
    <name evidence="4" type="ORF">DU500_03255</name>
</gene>
<dbReference type="SMART" id="SM00089">
    <property type="entry name" value="PKD"/>
    <property type="match status" value="3"/>
</dbReference>
<dbReference type="Gene3D" id="2.160.20.10">
    <property type="entry name" value="Single-stranded right-handed beta-helix, Pectin lyase-like"/>
    <property type="match status" value="2"/>
</dbReference>
<dbReference type="Gene3D" id="1.10.1330.10">
    <property type="entry name" value="Dockerin domain"/>
    <property type="match status" value="1"/>
</dbReference>
<dbReference type="CDD" id="cd00146">
    <property type="entry name" value="PKD"/>
    <property type="match status" value="3"/>
</dbReference>
<dbReference type="InterPro" id="IPR011050">
    <property type="entry name" value="Pectin_lyase_fold/virulence"/>
</dbReference>
<dbReference type="InterPro" id="IPR002105">
    <property type="entry name" value="Dockerin_1_rpt"/>
</dbReference>
<dbReference type="GO" id="GO:0004553">
    <property type="term" value="F:hydrolase activity, hydrolyzing O-glycosyl compounds"/>
    <property type="evidence" value="ECO:0007669"/>
    <property type="project" value="InterPro"/>
</dbReference>
<dbReference type="InterPro" id="IPR016134">
    <property type="entry name" value="Dockerin_dom"/>
</dbReference>
<dbReference type="SMART" id="SM00710">
    <property type="entry name" value="PbH1"/>
    <property type="match status" value="11"/>
</dbReference>
<dbReference type="InterPro" id="IPR036439">
    <property type="entry name" value="Dockerin_dom_sf"/>
</dbReference>